<dbReference type="Proteomes" id="UP000813824">
    <property type="component" value="Unassembled WGS sequence"/>
</dbReference>
<keyword evidence="1" id="KW-1133">Transmembrane helix</keyword>
<feature type="transmembrane region" description="Helical" evidence="1">
    <location>
        <begin position="206"/>
        <end position="226"/>
    </location>
</feature>
<feature type="transmembrane region" description="Helical" evidence="1">
    <location>
        <begin position="176"/>
        <end position="194"/>
    </location>
</feature>
<keyword evidence="3" id="KW-1185">Reference proteome</keyword>
<evidence type="ECO:0000313" key="2">
    <source>
        <dbReference type="EMBL" id="KAH8106725.1"/>
    </source>
</evidence>
<feature type="transmembrane region" description="Helical" evidence="1">
    <location>
        <begin position="135"/>
        <end position="155"/>
    </location>
</feature>
<evidence type="ECO:0000313" key="3">
    <source>
        <dbReference type="Proteomes" id="UP000813824"/>
    </source>
</evidence>
<dbReference type="OrthoDB" id="2756573at2759"/>
<sequence length="313" mass="34517">MLNIYLFGGLRLHAHSPRRTDAYLEENETGVRRDVDFLGKSIFAFEFGGVVGVGVCAVLDQCRDCQGIFWVAPILVCMMRLNQAVFTFLRLYAIWGSNLTIGLSTFVVDIIPIVFRILMTPWGKHVVLTNLPDVLLGYCLSNIIANGLTLALTSAKTYSLRREAIRLGVSFPLASMLLKDGSFQFLILTLLNIAEAAWGLHRSDDGVYVLVIFLSSILISHFILNLRQVNAVVTMPSESGPSFVNQSICFQDPTASGELEERKRHGVCDPYSVSRLRATTTTPFVFGHSRTSFVGNLGAPLRVLGEEDGDVVP</sequence>
<gene>
    <name evidence="2" type="ORF">BXZ70DRAFT_244339</name>
</gene>
<reference evidence="2" key="1">
    <citation type="journal article" date="2021" name="New Phytol.">
        <title>Evolutionary innovations through gain and loss of genes in the ectomycorrhizal Boletales.</title>
        <authorList>
            <person name="Wu G."/>
            <person name="Miyauchi S."/>
            <person name="Morin E."/>
            <person name="Kuo A."/>
            <person name="Drula E."/>
            <person name="Varga T."/>
            <person name="Kohler A."/>
            <person name="Feng B."/>
            <person name="Cao Y."/>
            <person name="Lipzen A."/>
            <person name="Daum C."/>
            <person name="Hundley H."/>
            <person name="Pangilinan J."/>
            <person name="Johnson J."/>
            <person name="Barry K."/>
            <person name="LaButti K."/>
            <person name="Ng V."/>
            <person name="Ahrendt S."/>
            <person name="Min B."/>
            <person name="Choi I.G."/>
            <person name="Park H."/>
            <person name="Plett J.M."/>
            <person name="Magnuson J."/>
            <person name="Spatafora J.W."/>
            <person name="Nagy L.G."/>
            <person name="Henrissat B."/>
            <person name="Grigoriev I.V."/>
            <person name="Yang Z.L."/>
            <person name="Xu J."/>
            <person name="Martin F.M."/>
        </authorList>
    </citation>
    <scope>NUCLEOTIDE SEQUENCE</scope>
    <source>
        <strain evidence="2">KKN 215</strain>
    </source>
</reference>
<organism evidence="2 3">
    <name type="scientific">Cristinia sonorae</name>
    <dbReference type="NCBI Taxonomy" id="1940300"/>
    <lineage>
        <taxon>Eukaryota</taxon>
        <taxon>Fungi</taxon>
        <taxon>Dikarya</taxon>
        <taxon>Basidiomycota</taxon>
        <taxon>Agaricomycotina</taxon>
        <taxon>Agaricomycetes</taxon>
        <taxon>Agaricomycetidae</taxon>
        <taxon>Agaricales</taxon>
        <taxon>Pleurotineae</taxon>
        <taxon>Stephanosporaceae</taxon>
        <taxon>Cristinia</taxon>
    </lineage>
</organism>
<feature type="transmembrane region" description="Helical" evidence="1">
    <location>
        <begin position="88"/>
        <end position="115"/>
    </location>
</feature>
<accession>A0A8K0XU09</accession>
<dbReference type="AlphaFoldDB" id="A0A8K0XU09"/>
<comment type="caution">
    <text evidence="2">The sequence shown here is derived from an EMBL/GenBank/DDBJ whole genome shotgun (WGS) entry which is preliminary data.</text>
</comment>
<dbReference type="EMBL" id="JAEVFJ010000002">
    <property type="protein sequence ID" value="KAH8106725.1"/>
    <property type="molecule type" value="Genomic_DNA"/>
</dbReference>
<evidence type="ECO:0000256" key="1">
    <source>
        <dbReference type="SAM" id="Phobius"/>
    </source>
</evidence>
<keyword evidence="1" id="KW-0812">Transmembrane</keyword>
<name>A0A8K0XU09_9AGAR</name>
<protein>
    <submittedName>
        <fullName evidence="2">Uncharacterized protein</fullName>
    </submittedName>
</protein>
<keyword evidence="1" id="KW-0472">Membrane</keyword>
<proteinExistence type="predicted"/>